<reference evidence="1" key="1">
    <citation type="journal article" date="2014" name="Front. Microbiol.">
        <title>High frequency of phylogenetically diverse reductive dehalogenase-homologous genes in deep subseafloor sedimentary metagenomes.</title>
        <authorList>
            <person name="Kawai M."/>
            <person name="Futagami T."/>
            <person name="Toyoda A."/>
            <person name="Takaki Y."/>
            <person name="Nishi S."/>
            <person name="Hori S."/>
            <person name="Arai W."/>
            <person name="Tsubouchi T."/>
            <person name="Morono Y."/>
            <person name="Uchiyama I."/>
            <person name="Ito T."/>
            <person name="Fujiyama A."/>
            <person name="Inagaki F."/>
            <person name="Takami H."/>
        </authorList>
    </citation>
    <scope>NUCLEOTIDE SEQUENCE</scope>
    <source>
        <strain evidence="1">Expedition CK06-06</strain>
    </source>
</reference>
<gene>
    <name evidence="1" type="ORF">S01H1_75911</name>
</gene>
<evidence type="ECO:0000313" key="1">
    <source>
        <dbReference type="EMBL" id="GAG52227.1"/>
    </source>
</evidence>
<feature type="non-terminal residue" evidence="1">
    <location>
        <position position="236"/>
    </location>
</feature>
<feature type="non-terminal residue" evidence="1">
    <location>
        <position position="1"/>
    </location>
</feature>
<organism evidence="1">
    <name type="scientific">marine sediment metagenome</name>
    <dbReference type="NCBI Taxonomy" id="412755"/>
    <lineage>
        <taxon>unclassified sequences</taxon>
        <taxon>metagenomes</taxon>
        <taxon>ecological metagenomes</taxon>
    </lineage>
</organism>
<proteinExistence type="predicted"/>
<protein>
    <submittedName>
        <fullName evidence="1">Uncharacterized protein</fullName>
    </submittedName>
</protein>
<dbReference type="AlphaFoldDB" id="X0Z0N8"/>
<accession>X0Z0N8</accession>
<comment type="caution">
    <text evidence="1">The sequence shown here is derived from an EMBL/GenBank/DDBJ whole genome shotgun (WGS) entry which is preliminary data.</text>
</comment>
<sequence>EGFEIVEITRSDYFTGFPTINNCGQIAFDQQLGPEHADKEIFLYDNGKITRITNNAVRDRHAAVNDGGVLAWSRSTPSSPDTQVVLYREGIETILDNRRRGLSGVAINNLDYVAWSRFRQSQCPLAQDLVVWDGINVTRITPKDDFNDQSPDLNDHGWVVWGHSYNCERPWVGDIRLYRDGVTEVLPNDTSQPQVPTVNNLGQVAWLRNPGIMLWENGVAELLTDWGGTPSLNNLG</sequence>
<name>X0Z0N8_9ZZZZ</name>
<dbReference type="EMBL" id="BARS01050902">
    <property type="protein sequence ID" value="GAG52227.1"/>
    <property type="molecule type" value="Genomic_DNA"/>
</dbReference>